<gene>
    <name evidence="6" type="ORF">FPZ44_11295</name>
</gene>
<dbReference type="AlphaFoldDB" id="A0A559J133"/>
<evidence type="ECO:0000256" key="2">
    <source>
        <dbReference type="ARBA" id="ARBA00023015"/>
    </source>
</evidence>
<keyword evidence="4" id="KW-0804">Transcription</keyword>
<dbReference type="SUPFAM" id="SSF46955">
    <property type="entry name" value="Putative DNA-binding domain"/>
    <property type="match status" value="2"/>
</dbReference>
<dbReference type="Pfam" id="PF13411">
    <property type="entry name" value="MerR_1"/>
    <property type="match status" value="1"/>
</dbReference>
<dbReference type="SMART" id="SM00422">
    <property type="entry name" value="HTH_MERR"/>
    <property type="match status" value="2"/>
</dbReference>
<dbReference type="InterPro" id="IPR047057">
    <property type="entry name" value="MerR_fam"/>
</dbReference>
<accession>A0A559J133</accession>
<dbReference type="RefSeq" id="WP_144990217.1">
    <property type="nucleotide sequence ID" value="NZ_VNJK01000001.1"/>
</dbReference>
<dbReference type="Proteomes" id="UP000318102">
    <property type="component" value="Unassembled WGS sequence"/>
</dbReference>
<dbReference type="Gene3D" id="1.10.1660.10">
    <property type="match status" value="2"/>
</dbReference>
<sequence length="234" mass="27442">MKLRPIDIARKLNISTSALRHYEDWGIVPPIERGANGYRIYTEVHVAYFECIRALSAGFGMQLTADVMRKLQAEEMDAALWMVNERQASLYQDKLMAEKTIQLLDELEMDEWNTKGRTKWMTIGEIAEETSIPTSVLRHWEQEGLITVERDPQNGYRRYNRSHIKRVLLIRSLRTAIYSLDTIKEALQGLDHNNIEQARKIAYDSLQHLHKLNKDQLRGTHYLYRLCKKLNLIE</sequence>
<dbReference type="OrthoDB" id="122388at2"/>
<name>A0A559J133_9BACL</name>
<evidence type="ECO:0000313" key="7">
    <source>
        <dbReference type="Proteomes" id="UP000318102"/>
    </source>
</evidence>
<dbReference type="PROSITE" id="PS50937">
    <property type="entry name" value="HTH_MERR_2"/>
    <property type="match status" value="2"/>
</dbReference>
<dbReference type="InterPro" id="IPR000551">
    <property type="entry name" value="MerR-type_HTH_dom"/>
</dbReference>
<keyword evidence="7" id="KW-1185">Reference proteome</keyword>
<dbReference type="InterPro" id="IPR009061">
    <property type="entry name" value="DNA-bd_dom_put_sf"/>
</dbReference>
<evidence type="ECO:0000256" key="3">
    <source>
        <dbReference type="ARBA" id="ARBA00023125"/>
    </source>
</evidence>
<dbReference type="GO" id="GO:0003677">
    <property type="term" value="F:DNA binding"/>
    <property type="evidence" value="ECO:0007669"/>
    <property type="project" value="UniProtKB-KW"/>
</dbReference>
<organism evidence="6 7">
    <name type="scientific">Paenibacillus agilis</name>
    <dbReference type="NCBI Taxonomy" id="3020863"/>
    <lineage>
        <taxon>Bacteria</taxon>
        <taxon>Bacillati</taxon>
        <taxon>Bacillota</taxon>
        <taxon>Bacilli</taxon>
        <taxon>Bacillales</taxon>
        <taxon>Paenibacillaceae</taxon>
        <taxon>Paenibacillus</taxon>
    </lineage>
</organism>
<evidence type="ECO:0000256" key="4">
    <source>
        <dbReference type="ARBA" id="ARBA00023163"/>
    </source>
</evidence>
<dbReference type="GO" id="GO:0003700">
    <property type="term" value="F:DNA-binding transcription factor activity"/>
    <property type="evidence" value="ECO:0007669"/>
    <property type="project" value="InterPro"/>
</dbReference>
<feature type="domain" description="HTH merR-type" evidence="5">
    <location>
        <begin position="120"/>
        <end position="189"/>
    </location>
</feature>
<dbReference type="PANTHER" id="PTHR30204:SF69">
    <property type="entry name" value="MERR-FAMILY TRANSCRIPTIONAL REGULATOR"/>
    <property type="match status" value="1"/>
</dbReference>
<protein>
    <submittedName>
        <fullName evidence="6">MerR family transcriptional regulator</fullName>
    </submittedName>
</protein>
<dbReference type="EMBL" id="VNJK01000001">
    <property type="protein sequence ID" value="TVX93590.1"/>
    <property type="molecule type" value="Genomic_DNA"/>
</dbReference>
<keyword evidence="2" id="KW-0805">Transcription regulation</keyword>
<dbReference type="PANTHER" id="PTHR30204">
    <property type="entry name" value="REDOX-CYCLING DRUG-SENSING TRANSCRIPTIONAL ACTIVATOR SOXR"/>
    <property type="match status" value="1"/>
</dbReference>
<keyword evidence="1" id="KW-0678">Repressor</keyword>
<proteinExistence type="predicted"/>
<evidence type="ECO:0000259" key="5">
    <source>
        <dbReference type="PROSITE" id="PS50937"/>
    </source>
</evidence>
<evidence type="ECO:0000256" key="1">
    <source>
        <dbReference type="ARBA" id="ARBA00022491"/>
    </source>
</evidence>
<feature type="domain" description="HTH merR-type" evidence="5">
    <location>
        <begin position="8"/>
        <end position="73"/>
    </location>
</feature>
<evidence type="ECO:0000313" key="6">
    <source>
        <dbReference type="EMBL" id="TVX93590.1"/>
    </source>
</evidence>
<reference evidence="6 7" key="1">
    <citation type="submission" date="2019-07" db="EMBL/GenBank/DDBJ databases">
        <authorList>
            <person name="Kim J."/>
        </authorList>
    </citation>
    <scope>NUCLEOTIDE SEQUENCE [LARGE SCALE GENOMIC DNA]</scope>
    <source>
        <strain evidence="6 7">N4</strain>
    </source>
</reference>
<keyword evidence="3" id="KW-0238">DNA-binding</keyword>
<comment type="caution">
    <text evidence="6">The sequence shown here is derived from an EMBL/GenBank/DDBJ whole genome shotgun (WGS) entry which is preliminary data.</text>
</comment>
<dbReference type="Pfam" id="PF00376">
    <property type="entry name" value="MerR"/>
    <property type="match status" value="1"/>
</dbReference>